<dbReference type="RefSeq" id="WP_194118964.1">
    <property type="nucleotide sequence ID" value="NZ_JACYGY010000001.1"/>
</dbReference>
<comment type="caution">
    <text evidence="1">The sequence shown here is derived from an EMBL/GenBank/DDBJ whole genome shotgun (WGS) entry which is preliminary data.</text>
</comment>
<keyword evidence="2" id="KW-1185">Reference proteome</keyword>
<accession>A0ABR9W5B3</accession>
<proteinExistence type="predicted"/>
<name>A0ABR9W5B3_9BACT</name>
<sequence>MIIERTKNEVIFRLPVTVNLDDLQDMADLFEFKELSKNATVSQQGVDDLVKKIKKGRWTETKSKLGL</sequence>
<evidence type="ECO:0000313" key="1">
    <source>
        <dbReference type="EMBL" id="MBE9460648.1"/>
    </source>
</evidence>
<gene>
    <name evidence="1" type="ORF">IEE83_02025</name>
</gene>
<dbReference type="Proteomes" id="UP000634134">
    <property type="component" value="Unassembled WGS sequence"/>
</dbReference>
<protein>
    <submittedName>
        <fullName evidence="1">Uncharacterized protein</fullName>
    </submittedName>
</protein>
<evidence type="ECO:0000313" key="2">
    <source>
        <dbReference type="Proteomes" id="UP000634134"/>
    </source>
</evidence>
<organism evidence="1 2">
    <name type="scientific">Dyadobacter subterraneus</name>
    <dbReference type="NCBI Taxonomy" id="2773304"/>
    <lineage>
        <taxon>Bacteria</taxon>
        <taxon>Pseudomonadati</taxon>
        <taxon>Bacteroidota</taxon>
        <taxon>Cytophagia</taxon>
        <taxon>Cytophagales</taxon>
        <taxon>Spirosomataceae</taxon>
        <taxon>Dyadobacter</taxon>
    </lineage>
</organism>
<reference evidence="2" key="1">
    <citation type="submission" date="2023-07" db="EMBL/GenBank/DDBJ databases">
        <title>Dyadobacter sp. nov 'subterranea' isolated from contaminted grondwater.</title>
        <authorList>
            <person name="Szabo I."/>
            <person name="Al-Omari J."/>
            <person name="Szerdahelyi S.G."/>
            <person name="Rado J."/>
        </authorList>
    </citation>
    <scope>NUCLEOTIDE SEQUENCE [LARGE SCALE GENOMIC DNA]</scope>
    <source>
        <strain evidence="2">UP-52</strain>
    </source>
</reference>
<dbReference type="EMBL" id="JACYGY010000001">
    <property type="protein sequence ID" value="MBE9460648.1"/>
    <property type="molecule type" value="Genomic_DNA"/>
</dbReference>